<proteinExistence type="predicted"/>
<name>A0ABQ6MTN0_9STRA</name>
<organism evidence="2 3">
    <name type="scientific">Tetraparma gracilis</name>
    <dbReference type="NCBI Taxonomy" id="2962635"/>
    <lineage>
        <taxon>Eukaryota</taxon>
        <taxon>Sar</taxon>
        <taxon>Stramenopiles</taxon>
        <taxon>Ochrophyta</taxon>
        <taxon>Bolidophyceae</taxon>
        <taxon>Parmales</taxon>
        <taxon>Triparmaceae</taxon>
        <taxon>Tetraparma</taxon>
    </lineage>
</organism>
<dbReference type="Proteomes" id="UP001165060">
    <property type="component" value="Unassembled WGS sequence"/>
</dbReference>
<keyword evidence="1" id="KW-0472">Membrane</keyword>
<feature type="transmembrane region" description="Helical" evidence="1">
    <location>
        <begin position="12"/>
        <end position="38"/>
    </location>
</feature>
<feature type="transmembrane region" description="Helical" evidence="1">
    <location>
        <begin position="58"/>
        <end position="79"/>
    </location>
</feature>
<evidence type="ECO:0000256" key="1">
    <source>
        <dbReference type="SAM" id="Phobius"/>
    </source>
</evidence>
<keyword evidence="3" id="KW-1185">Reference proteome</keyword>
<evidence type="ECO:0000313" key="2">
    <source>
        <dbReference type="EMBL" id="GMI33064.1"/>
    </source>
</evidence>
<protein>
    <submittedName>
        <fullName evidence="2">Uncharacterized protein</fullName>
    </submittedName>
</protein>
<reference evidence="2 3" key="1">
    <citation type="journal article" date="2023" name="Commun. Biol.">
        <title>Genome analysis of Parmales, the sister group of diatoms, reveals the evolutionary specialization of diatoms from phago-mixotrophs to photoautotrophs.</title>
        <authorList>
            <person name="Ban H."/>
            <person name="Sato S."/>
            <person name="Yoshikawa S."/>
            <person name="Yamada K."/>
            <person name="Nakamura Y."/>
            <person name="Ichinomiya M."/>
            <person name="Sato N."/>
            <person name="Blanc-Mathieu R."/>
            <person name="Endo H."/>
            <person name="Kuwata A."/>
            <person name="Ogata H."/>
        </authorList>
    </citation>
    <scope>NUCLEOTIDE SEQUENCE [LARGE SCALE GENOMIC DNA]</scope>
</reference>
<gene>
    <name evidence="2" type="ORF">TeGR_g10856</name>
</gene>
<keyword evidence="1" id="KW-0812">Transmembrane</keyword>
<evidence type="ECO:0000313" key="3">
    <source>
        <dbReference type="Proteomes" id="UP001165060"/>
    </source>
</evidence>
<comment type="caution">
    <text evidence="2">The sequence shown here is derived from an EMBL/GenBank/DDBJ whole genome shotgun (WGS) entry which is preliminary data.</text>
</comment>
<keyword evidence="1" id="KW-1133">Transmembrane helix</keyword>
<dbReference type="EMBL" id="BRYB01004546">
    <property type="protein sequence ID" value="GMI33064.1"/>
    <property type="molecule type" value="Genomic_DNA"/>
</dbReference>
<accession>A0ABQ6MTN0</accession>
<sequence>MEKMTQRVKIEHLGAFLLLAWYSPLLQVNVAFLLLLVVTKPMAFFPSSFFEGWGLIRTGEIFMAAMAIAGNLVAVWGAAKGDESLVKSLGYAFAIFNFAVVR</sequence>